<keyword evidence="5" id="KW-0812">Transmembrane</keyword>
<keyword evidence="6" id="KW-0256">Endoplasmic reticulum</keyword>
<feature type="compositionally biased region" description="Low complexity" evidence="13">
    <location>
        <begin position="59"/>
        <end position="80"/>
    </location>
</feature>
<dbReference type="CDD" id="cd03030">
    <property type="entry name" value="GRX_SH3BGR"/>
    <property type="match status" value="1"/>
</dbReference>
<dbReference type="InterPro" id="IPR036249">
    <property type="entry name" value="Thioredoxin-like_sf"/>
</dbReference>
<dbReference type="InterPro" id="IPR029012">
    <property type="entry name" value="Helix_hairpin_bin_sf"/>
</dbReference>
<evidence type="ECO:0000256" key="6">
    <source>
        <dbReference type="ARBA" id="ARBA00022824"/>
    </source>
</evidence>
<dbReference type="FunFam" id="1.10.287.660:FF:000004">
    <property type="entry name" value="tail-anchored protein insertion receptor WRB"/>
    <property type="match status" value="1"/>
</dbReference>
<gene>
    <name evidence="14" type="primary">Sh3bgr</name>
    <name evidence="14" type="ORF">GTO96_0013191</name>
</gene>
<keyword evidence="9" id="KW-0472">Membrane</keyword>
<feature type="coiled-coil region" evidence="12">
    <location>
        <begin position="255"/>
        <end position="282"/>
    </location>
</feature>
<keyword evidence="8 12" id="KW-0175">Coiled coil</keyword>
<evidence type="ECO:0000313" key="15">
    <source>
        <dbReference type="Proteomes" id="UP000886611"/>
    </source>
</evidence>
<dbReference type="InterPro" id="IPR051033">
    <property type="entry name" value="SH3BGR"/>
</dbReference>
<protein>
    <recommendedName>
        <fullName evidence="4">Guided entry of tail-anchored proteins factor 1</fullName>
    </recommendedName>
    <alternativeName>
        <fullName evidence="10">Tail-anchored protein insertion receptor WRB</fullName>
    </alternativeName>
    <alternativeName>
        <fullName evidence="11">Tryptophan-rich basic protein</fullName>
    </alternativeName>
</protein>
<evidence type="ECO:0000256" key="1">
    <source>
        <dbReference type="ARBA" id="ARBA00004477"/>
    </source>
</evidence>
<evidence type="ECO:0000256" key="8">
    <source>
        <dbReference type="ARBA" id="ARBA00023054"/>
    </source>
</evidence>
<evidence type="ECO:0000256" key="11">
    <source>
        <dbReference type="ARBA" id="ARBA00033006"/>
    </source>
</evidence>
<keyword evidence="15" id="KW-1185">Reference proteome</keyword>
<dbReference type="Pfam" id="PF04908">
    <property type="entry name" value="SH3BGR"/>
    <property type="match status" value="1"/>
</dbReference>
<dbReference type="Gene3D" id="3.40.30.10">
    <property type="entry name" value="Glutaredoxin"/>
    <property type="match status" value="1"/>
</dbReference>
<comment type="subcellular location">
    <subcellularLocation>
        <location evidence="1">Endoplasmic reticulum membrane</location>
        <topology evidence="1">Multi-pass membrane protein</topology>
    </subcellularLocation>
</comment>
<comment type="caution">
    <text evidence="14">The sequence shown here is derived from an EMBL/GenBank/DDBJ whole genome shotgun (WGS) entry which is preliminary data.</text>
</comment>
<feature type="region of interest" description="Disordered" evidence="13">
    <location>
        <begin position="421"/>
        <end position="449"/>
    </location>
</feature>
<evidence type="ECO:0000256" key="4">
    <source>
        <dbReference type="ARBA" id="ARBA00017951"/>
    </source>
</evidence>
<comment type="similarity">
    <text evidence="3">Belongs to the WRB/GET1 family.</text>
</comment>
<proteinExistence type="inferred from homology"/>
<organism evidence="14 15">
    <name type="scientific">Polypterus senegalus</name>
    <name type="common">Senegal bichir</name>
    <dbReference type="NCBI Taxonomy" id="55291"/>
    <lineage>
        <taxon>Eukaryota</taxon>
        <taxon>Metazoa</taxon>
        <taxon>Chordata</taxon>
        <taxon>Craniata</taxon>
        <taxon>Vertebrata</taxon>
        <taxon>Euteleostomi</taxon>
        <taxon>Actinopterygii</taxon>
        <taxon>Polypteriformes</taxon>
        <taxon>Polypteridae</taxon>
        <taxon>Polypterus</taxon>
    </lineage>
</organism>
<dbReference type="GO" id="GO:0071816">
    <property type="term" value="P:tail-anchored membrane protein insertion into ER membrane"/>
    <property type="evidence" value="ECO:0007669"/>
    <property type="project" value="InterPro"/>
</dbReference>
<dbReference type="AlphaFoldDB" id="A0A8X7WWT3"/>
<evidence type="ECO:0000256" key="10">
    <source>
        <dbReference type="ARBA" id="ARBA00032437"/>
    </source>
</evidence>
<accession>A0A8X7WWT3</accession>
<name>A0A8X7WWT3_POLSE</name>
<evidence type="ECO:0000256" key="2">
    <source>
        <dbReference type="ARBA" id="ARBA00007764"/>
    </source>
</evidence>
<feature type="non-terminal residue" evidence="14">
    <location>
        <position position="475"/>
    </location>
</feature>
<comment type="similarity">
    <text evidence="2">Belongs to the SH3BGR family.</text>
</comment>
<keyword evidence="7" id="KW-1133">Transmembrane helix</keyword>
<feature type="region of interest" description="Disordered" evidence="13">
    <location>
        <begin position="45"/>
        <end position="105"/>
    </location>
</feature>
<evidence type="ECO:0000256" key="3">
    <source>
        <dbReference type="ARBA" id="ARBA00010799"/>
    </source>
</evidence>
<dbReference type="GO" id="GO:0005789">
    <property type="term" value="C:endoplasmic reticulum membrane"/>
    <property type="evidence" value="ECO:0007669"/>
    <property type="project" value="UniProtKB-SubCell"/>
</dbReference>
<evidence type="ECO:0000256" key="9">
    <source>
        <dbReference type="ARBA" id="ARBA00023136"/>
    </source>
</evidence>
<dbReference type="EMBL" id="JAATIS010008602">
    <property type="protein sequence ID" value="KAG2457320.1"/>
    <property type="molecule type" value="Genomic_DNA"/>
</dbReference>
<sequence length="475" mass="52288">MKGGPASVATREATPRQGPRHDGTREVSALPCSNRPFGVECTLFSAGRDGPNPHRWQERAGPGAVGSAVAAAAEAARSEPLQLERPQQRRSCKEARHHTQSGEDKMAAGWMSRPLTGTGLAGVSCVPAENWMEAEPRNASLVPTRDPIGPERLAHRRQAGSGADGQVNPPPSVSMCSLLSQVLSALVARLEQLTGKVVAPGETPWETEDRCGTGTGGRQSTAGVLCRVLQKDAEQETQMRFEIQCMRQELATISMMDEFARYARLERKINKMTDKLKTHVKSRTAQLAKIKWVVNIMFYVLQIKKKQQDVVGFLEANGIDHEQLDIACNEDNRMWMRENVPGEKKPTNGIPLPPQIFNDQSYCGDYETFFDAKEQNQVFAFLGLAPPPGSKPLQLFFSVPSTDWSCIKPCTVTTLDDIQGALRDETPPSGNTDDSKKDVPEDFDIDMGAPETEKAAVAIQSQFRKFQKKKQDVKS</sequence>
<feature type="non-terminal residue" evidence="14">
    <location>
        <position position="1"/>
    </location>
</feature>
<evidence type="ECO:0000256" key="7">
    <source>
        <dbReference type="ARBA" id="ARBA00022989"/>
    </source>
</evidence>
<feature type="region of interest" description="Disordered" evidence="13">
    <location>
        <begin position="1"/>
        <end position="31"/>
    </location>
</feature>
<dbReference type="SUPFAM" id="SSF52833">
    <property type="entry name" value="Thioredoxin-like"/>
    <property type="match status" value="1"/>
</dbReference>
<dbReference type="InterPro" id="IPR006993">
    <property type="entry name" value="Glut_rich_SH3-bd"/>
</dbReference>
<evidence type="ECO:0000256" key="12">
    <source>
        <dbReference type="SAM" id="Coils"/>
    </source>
</evidence>
<dbReference type="Gene3D" id="1.10.287.660">
    <property type="entry name" value="Helix hairpin bin"/>
    <property type="match status" value="1"/>
</dbReference>
<evidence type="ECO:0000256" key="5">
    <source>
        <dbReference type="ARBA" id="ARBA00022692"/>
    </source>
</evidence>
<dbReference type="PANTHER" id="PTHR12232:SF1">
    <property type="entry name" value="SH3 DOMAIN-BINDING GLUTAMIC ACID-RICH PROTEIN"/>
    <property type="match status" value="1"/>
</dbReference>
<dbReference type="Proteomes" id="UP000886611">
    <property type="component" value="Unassembled WGS sequence"/>
</dbReference>
<evidence type="ECO:0000313" key="14">
    <source>
        <dbReference type="EMBL" id="KAG2457320.1"/>
    </source>
</evidence>
<dbReference type="PANTHER" id="PTHR12232">
    <property type="entry name" value="SH3 DOMAIN-BINDING GLUTAMIC ACID-RICH-LIKE PROTEIN"/>
    <property type="match status" value="1"/>
</dbReference>
<reference evidence="14 15" key="1">
    <citation type="journal article" date="2021" name="Cell">
        <title>Tracing the genetic footprints of vertebrate landing in non-teleost ray-finned fishes.</title>
        <authorList>
            <person name="Bi X."/>
            <person name="Wang K."/>
            <person name="Yang L."/>
            <person name="Pan H."/>
            <person name="Jiang H."/>
            <person name="Wei Q."/>
            <person name="Fang M."/>
            <person name="Yu H."/>
            <person name="Zhu C."/>
            <person name="Cai Y."/>
            <person name="He Y."/>
            <person name="Gan X."/>
            <person name="Zeng H."/>
            <person name="Yu D."/>
            <person name="Zhu Y."/>
            <person name="Jiang H."/>
            <person name="Qiu Q."/>
            <person name="Yang H."/>
            <person name="Zhang Y.E."/>
            <person name="Wang W."/>
            <person name="Zhu M."/>
            <person name="He S."/>
            <person name="Zhang G."/>
        </authorList>
    </citation>
    <scope>NUCLEOTIDE SEQUENCE [LARGE SCALE GENOMIC DNA]</scope>
    <source>
        <strain evidence="14">Bchr_013</strain>
    </source>
</reference>
<evidence type="ECO:0000256" key="13">
    <source>
        <dbReference type="SAM" id="MobiDB-lite"/>
    </source>
</evidence>